<dbReference type="CDD" id="cd04738">
    <property type="entry name" value="DHOD_2_like"/>
    <property type="match status" value="1"/>
</dbReference>
<dbReference type="GO" id="GO:0006207">
    <property type="term" value="P:'de novo' pyrimidine nucleobase biosynthetic process"/>
    <property type="evidence" value="ECO:0007669"/>
    <property type="project" value="UniProtKB-UniRule"/>
</dbReference>
<feature type="binding site" evidence="11">
    <location>
        <position position="301"/>
    </location>
    <ligand>
        <name>FMN</name>
        <dbReference type="ChEBI" id="CHEBI:58210"/>
    </ligand>
</feature>
<dbReference type="Proteomes" id="UP000321567">
    <property type="component" value="Unassembled WGS sequence"/>
</dbReference>
<comment type="subunit">
    <text evidence="11">Monomer.</text>
</comment>
<feature type="binding site" evidence="11">
    <location>
        <begin position="322"/>
        <end position="323"/>
    </location>
    <ligand>
        <name>FMN</name>
        <dbReference type="ChEBI" id="CHEBI:58210"/>
    </ligand>
</feature>
<comment type="cofactor">
    <cofactor evidence="11">
        <name>FMN</name>
        <dbReference type="ChEBI" id="CHEBI:58210"/>
    </cofactor>
    <text evidence="11">Binds 1 FMN per subunit.</text>
</comment>
<dbReference type="PANTHER" id="PTHR48109:SF4">
    <property type="entry name" value="DIHYDROOROTATE DEHYDROGENASE (QUINONE), MITOCHONDRIAL"/>
    <property type="match status" value="1"/>
</dbReference>
<evidence type="ECO:0000256" key="4">
    <source>
        <dbReference type="ARBA" id="ARBA00005359"/>
    </source>
</evidence>
<comment type="function">
    <text evidence="1 11">Catalyzes the conversion of dihydroorotate to orotate with quinone as electron acceptor.</text>
</comment>
<feature type="binding site" evidence="11">
    <location>
        <position position="169"/>
    </location>
    <ligand>
        <name>FMN</name>
        <dbReference type="ChEBI" id="CHEBI:58210"/>
    </ligand>
</feature>
<dbReference type="Pfam" id="PF01180">
    <property type="entry name" value="DHO_dh"/>
    <property type="match status" value="1"/>
</dbReference>
<feature type="binding site" evidence="11">
    <location>
        <begin position="250"/>
        <end position="251"/>
    </location>
    <ligand>
        <name>substrate</name>
    </ligand>
</feature>
<feature type="domain" description="Dihydroorotate dehydrogenase catalytic" evidence="12">
    <location>
        <begin position="44"/>
        <end position="344"/>
    </location>
</feature>
<name>A0A512H7Z5_9PROT</name>
<feature type="binding site" evidence="11">
    <location>
        <position position="174"/>
    </location>
    <ligand>
        <name>substrate</name>
    </ligand>
</feature>
<evidence type="ECO:0000256" key="3">
    <source>
        <dbReference type="ARBA" id="ARBA00005161"/>
    </source>
</evidence>
<dbReference type="RefSeq" id="WP_147163598.1">
    <property type="nucleotide sequence ID" value="NZ_BJZO01000040.1"/>
</dbReference>
<feature type="binding site" evidence="11">
    <location>
        <position position="65"/>
    </location>
    <ligand>
        <name>substrate</name>
    </ligand>
</feature>
<organism evidence="13 14">
    <name type="scientific">Pararhodospirillum oryzae</name>
    <dbReference type="NCBI Taxonomy" id="478448"/>
    <lineage>
        <taxon>Bacteria</taxon>
        <taxon>Pseudomonadati</taxon>
        <taxon>Pseudomonadota</taxon>
        <taxon>Alphaproteobacteria</taxon>
        <taxon>Rhodospirillales</taxon>
        <taxon>Rhodospirillaceae</taxon>
        <taxon>Pararhodospirillum</taxon>
    </lineage>
</organism>
<keyword evidence="9 11" id="KW-0472">Membrane</keyword>
<dbReference type="Gene3D" id="3.20.20.70">
    <property type="entry name" value="Aldolase class I"/>
    <property type="match status" value="1"/>
</dbReference>
<feature type="binding site" evidence="11">
    <location>
        <position position="214"/>
    </location>
    <ligand>
        <name>FMN</name>
        <dbReference type="ChEBI" id="CHEBI:58210"/>
    </ligand>
</feature>
<dbReference type="GO" id="GO:0044205">
    <property type="term" value="P:'de novo' UMP biosynthetic process"/>
    <property type="evidence" value="ECO:0007669"/>
    <property type="project" value="UniProtKB-UniRule"/>
</dbReference>
<evidence type="ECO:0000256" key="5">
    <source>
        <dbReference type="ARBA" id="ARBA00022630"/>
    </source>
</evidence>
<keyword evidence="8 11" id="KW-0560">Oxidoreductase</keyword>
<feature type="binding site" evidence="11">
    <location>
        <position position="272"/>
    </location>
    <ligand>
        <name>FMN</name>
        <dbReference type="ChEBI" id="CHEBI:58210"/>
    </ligand>
</feature>
<dbReference type="GO" id="GO:0005737">
    <property type="term" value="C:cytoplasm"/>
    <property type="evidence" value="ECO:0007669"/>
    <property type="project" value="InterPro"/>
</dbReference>
<accession>A0A512H7Z5</accession>
<dbReference type="PROSITE" id="PS00911">
    <property type="entry name" value="DHODEHASE_1"/>
    <property type="match status" value="1"/>
</dbReference>
<feature type="binding site" evidence="11">
    <location>
        <position position="169"/>
    </location>
    <ligand>
        <name>substrate</name>
    </ligand>
</feature>
<dbReference type="GO" id="GO:0106430">
    <property type="term" value="F:dihydroorotate dehydrogenase (quinone) activity"/>
    <property type="evidence" value="ECO:0007669"/>
    <property type="project" value="UniProtKB-EC"/>
</dbReference>
<dbReference type="NCBIfam" id="TIGR01036">
    <property type="entry name" value="pyrD_sub2"/>
    <property type="match status" value="1"/>
</dbReference>
<dbReference type="InterPro" id="IPR005720">
    <property type="entry name" value="Dihydroorotate_DH_cat"/>
</dbReference>
<evidence type="ECO:0000256" key="8">
    <source>
        <dbReference type="ARBA" id="ARBA00023002"/>
    </source>
</evidence>
<dbReference type="EMBL" id="BJZO01000040">
    <property type="protein sequence ID" value="GEO81572.1"/>
    <property type="molecule type" value="Genomic_DNA"/>
</dbReference>
<dbReference type="InterPro" id="IPR005719">
    <property type="entry name" value="Dihydroorotate_DH_2"/>
</dbReference>
<dbReference type="NCBIfam" id="NF003645">
    <property type="entry name" value="PRK05286.1-2"/>
    <property type="match status" value="1"/>
</dbReference>
<keyword evidence="7 11" id="KW-0665">Pyrimidine biosynthesis</keyword>
<dbReference type="PROSITE" id="PS00912">
    <property type="entry name" value="DHODEHASE_2"/>
    <property type="match status" value="1"/>
</dbReference>
<dbReference type="SUPFAM" id="SSF51395">
    <property type="entry name" value="FMN-linked oxidoreductases"/>
    <property type="match status" value="1"/>
</dbReference>
<evidence type="ECO:0000256" key="7">
    <source>
        <dbReference type="ARBA" id="ARBA00022975"/>
    </source>
</evidence>
<evidence type="ECO:0000256" key="1">
    <source>
        <dbReference type="ARBA" id="ARBA00003125"/>
    </source>
</evidence>
<keyword evidence="6 11" id="KW-0288">FMN</keyword>
<keyword evidence="5 11" id="KW-0285">Flavoprotein</keyword>
<evidence type="ECO:0000259" key="12">
    <source>
        <dbReference type="Pfam" id="PF01180"/>
    </source>
</evidence>
<evidence type="ECO:0000313" key="14">
    <source>
        <dbReference type="Proteomes" id="UP000321567"/>
    </source>
</evidence>
<comment type="similarity">
    <text evidence="4 11">Belongs to the dihydroorotate dehydrogenase family. Type 2 subfamily.</text>
</comment>
<comment type="pathway">
    <text evidence="3 11">Pyrimidine metabolism; UMP biosynthesis via de novo pathway; orotate from (S)-dihydroorotate (quinone route): step 1/1.</text>
</comment>
<comment type="subcellular location">
    <subcellularLocation>
        <location evidence="11">Cell membrane</location>
        <topology evidence="11">Peripheral membrane protein</topology>
    </subcellularLocation>
    <subcellularLocation>
        <location evidence="2">Membrane</location>
    </subcellularLocation>
</comment>
<gene>
    <name evidence="11 13" type="primary">pyrD</name>
    <name evidence="13" type="ORF">ROR02_17030</name>
</gene>
<evidence type="ECO:0000256" key="6">
    <source>
        <dbReference type="ARBA" id="ARBA00022643"/>
    </source>
</evidence>
<evidence type="ECO:0000256" key="2">
    <source>
        <dbReference type="ARBA" id="ARBA00004370"/>
    </source>
</evidence>
<dbReference type="GO" id="GO:0005886">
    <property type="term" value="C:plasma membrane"/>
    <property type="evidence" value="ECO:0007669"/>
    <property type="project" value="UniProtKB-SubCell"/>
</dbReference>
<comment type="caution">
    <text evidence="13">The sequence shown here is derived from an EMBL/GenBank/DDBJ whole genome shotgun (WGS) entry which is preliminary data.</text>
</comment>
<sequence>MVSWYRLAWPLIARLDPETAHKAALAALGSGVLGGGTRLDDPILRTTVWGRAFANPVGLAAGLDKDARVPGQLLRLGFGFVEVGTVTPRPQPGNPPPRLFRLPHDRALVNRMGFNNGGMERMAARLTRPRPPGVVGVNLGKNKETQDAAADYELGLSRLAPLADYVVINVSSPNTPGLRTLQDRGPLAALVARARLALDAACPDPAARPPLLLKIAPDLADDDLADVAAVALGRESARGQAPLDGLICTNTTLARPPTLGDAAREEAGGLSGAPLRGRALEVLRAMYRLTEGQLPLIGVGGIGSGADAYARIRAGASLVQIYTALIYEGPGLVERVKADLARRLKADGFASVADAVGADHR</sequence>
<dbReference type="InterPro" id="IPR050074">
    <property type="entry name" value="DHO_dehydrogenase"/>
</dbReference>
<feature type="binding site" evidence="11">
    <location>
        <begin position="110"/>
        <end position="114"/>
    </location>
    <ligand>
        <name>substrate</name>
    </ligand>
</feature>
<evidence type="ECO:0000256" key="9">
    <source>
        <dbReference type="ARBA" id="ARBA00023136"/>
    </source>
</evidence>
<dbReference type="OrthoDB" id="9802377at2"/>
<feature type="binding site" evidence="11">
    <location>
        <position position="138"/>
    </location>
    <ligand>
        <name>FMN</name>
        <dbReference type="ChEBI" id="CHEBI:58210"/>
    </ligand>
</feature>
<feature type="binding site" evidence="11">
    <location>
        <position position="249"/>
    </location>
    <ligand>
        <name>FMN</name>
        <dbReference type="ChEBI" id="CHEBI:58210"/>
    </ligand>
</feature>
<keyword evidence="11" id="KW-1003">Cell membrane</keyword>
<dbReference type="InterPro" id="IPR001295">
    <property type="entry name" value="Dihydroorotate_DH_CS"/>
</dbReference>
<evidence type="ECO:0000256" key="11">
    <source>
        <dbReference type="HAMAP-Rule" id="MF_00225"/>
    </source>
</evidence>
<feature type="binding site" evidence="11">
    <location>
        <begin position="61"/>
        <end position="65"/>
    </location>
    <ligand>
        <name>FMN</name>
        <dbReference type="ChEBI" id="CHEBI:58210"/>
    </ligand>
</feature>
<reference evidence="13 14" key="1">
    <citation type="submission" date="2019-07" db="EMBL/GenBank/DDBJ databases">
        <title>Whole genome shotgun sequence of Rhodospirillum oryzae NBRC 107573.</title>
        <authorList>
            <person name="Hosoyama A."/>
            <person name="Uohara A."/>
            <person name="Ohji S."/>
            <person name="Ichikawa N."/>
        </authorList>
    </citation>
    <scope>NUCLEOTIDE SEQUENCE [LARGE SCALE GENOMIC DNA]</scope>
    <source>
        <strain evidence="13 14">NBRC 107573</strain>
    </source>
</reference>
<dbReference type="HAMAP" id="MF_00225">
    <property type="entry name" value="DHO_dh_type2"/>
    <property type="match status" value="1"/>
</dbReference>
<comment type="catalytic activity">
    <reaction evidence="10 11">
        <text>(S)-dihydroorotate + a quinone = orotate + a quinol</text>
        <dbReference type="Rhea" id="RHEA:30187"/>
        <dbReference type="ChEBI" id="CHEBI:24646"/>
        <dbReference type="ChEBI" id="CHEBI:30839"/>
        <dbReference type="ChEBI" id="CHEBI:30864"/>
        <dbReference type="ChEBI" id="CHEBI:132124"/>
        <dbReference type="EC" id="1.3.5.2"/>
    </reaction>
</comment>
<dbReference type="AlphaFoldDB" id="A0A512H7Z5"/>
<keyword evidence="14" id="KW-1185">Reference proteome</keyword>
<dbReference type="InterPro" id="IPR013785">
    <property type="entry name" value="Aldolase_TIM"/>
</dbReference>
<dbReference type="NCBIfam" id="NF003652">
    <property type="entry name" value="PRK05286.2-5"/>
    <property type="match status" value="1"/>
</dbReference>
<dbReference type="EC" id="1.3.5.2" evidence="11"/>
<evidence type="ECO:0000313" key="13">
    <source>
        <dbReference type="EMBL" id="GEO81572.1"/>
    </source>
</evidence>
<feature type="active site" description="Nucleophile" evidence="11">
    <location>
        <position position="172"/>
    </location>
</feature>
<evidence type="ECO:0000256" key="10">
    <source>
        <dbReference type="ARBA" id="ARBA00048639"/>
    </source>
</evidence>
<feature type="binding site" evidence="11">
    <location>
        <position position="85"/>
    </location>
    <ligand>
        <name>FMN</name>
        <dbReference type="ChEBI" id="CHEBI:58210"/>
    </ligand>
</feature>
<proteinExistence type="inferred from homology"/>
<protein>
    <recommendedName>
        <fullName evidence="11">Dihydroorotate dehydrogenase (quinone)</fullName>
        <ecNumber evidence="11">1.3.5.2</ecNumber>
    </recommendedName>
    <alternativeName>
        <fullName evidence="11">DHOdehase</fullName>
        <shortName evidence="11">DHOD</shortName>
        <shortName evidence="11">DHODase</shortName>
    </alternativeName>
    <alternativeName>
        <fullName evidence="11">Dihydroorotate oxidase</fullName>
    </alternativeName>
</protein>
<dbReference type="PANTHER" id="PTHR48109">
    <property type="entry name" value="DIHYDROOROTATE DEHYDROGENASE (QUINONE), MITOCHONDRIAL-RELATED"/>
    <property type="match status" value="1"/>
</dbReference>
<dbReference type="UniPathway" id="UPA00070">
    <property type="reaction ID" value="UER00946"/>
</dbReference>